<dbReference type="KEGG" id="lck:HN018_06880"/>
<dbReference type="Proteomes" id="UP000500767">
    <property type="component" value="Chromosome"/>
</dbReference>
<protein>
    <submittedName>
        <fullName evidence="1">Uncharacterized protein</fullName>
    </submittedName>
</protein>
<evidence type="ECO:0000313" key="1">
    <source>
        <dbReference type="EMBL" id="QKE89800.1"/>
    </source>
</evidence>
<dbReference type="RefSeq" id="WP_171834787.1">
    <property type="nucleotide sequence ID" value="NZ_CP053708.1"/>
</dbReference>
<proteinExistence type="predicted"/>
<name>A0A6M8HNC4_9PROT</name>
<reference evidence="1 2" key="1">
    <citation type="journal article" date="2014" name="World J. Microbiol. Biotechnol.">
        <title>Biodiversity and physiological characteristics of Antarctic and Arctic lichens-associated bacteria.</title>
        <authorList>
            <person name="Lee Y.M."/>
            <person name="Kim E.H."/>
            <person name="Lee H.K."/>
            <person name="Hong S.G."/>
        </authorList>
    </citation>
    <scope>NUCLEOTIDE SEQUENCE [LARGE SCALE GENOMIC DNA]</scope>
    <source>
        <strain evidence="1 2">PAMC 26569</strain>
    </source>
</reference>
<accession>A0A6M8HNC4</accession>
<dbReference type="AlphaFoldDB" id="A0A6M8HNC4"/>
<organism evidence="1 2">
    <name type="scientific">Lichenicola cladoniae</name>
    <dbReference type="NCBI Taxonomy" id="1484109"/>
    <lineage>
        <taxon>Bacteria</taxon>
        <taxon>Pseudomonadati</taxon>
        <taxon>Pseudomonadota</taxon>
        <taxon>Alphaproteobacteria</taxon>
        <taxon>Acetobacterales</taxon>
        <taxon>Acetobacteraceae</taxon>
        <taxon>Lichenicola</taxon>
    </lineage>
</organism>
<sequence length="154" mass="17793">MPGHPPNSMGDYPWMPTGEVRYRRRFLVGPQRLMIEELRREYRPVVAGHSPANWQNVCRFRWANAHERQVASEAWFRSEVERFASTITMPIHRREMKMKQVRLLSPNGTDLGSASISDDAVGPETIRRGDLIFVRKTHDVYEHVTCCIVTDDAG</sequence>
<dbReference type="EMBL" id="CP053708">
    <property type="protein sequence ID" value="QKE89800.1"/>
    <property type="molecule type" value="Genomic_DNA"/>
</dbReference>
<evidence type="ECO:0000313" key="2">
    <source>
        <dbReference type="Proteomes" id="UP000500767"/>
    </source>
</evidence>
<keyword evidence="2" id="KW-1185">Reference proteome</keyword>
<gene>
    <name evidence="1" type="ORF">HN018_06880</name>
</gene>